<evidence type="ECO:0000313" key="2">
    <source>
        <dbReference type="Proteomes" id="UP001162992"/>
    </source>
</evidence>
<gene>
    <name evidence="1" type="ORF">O6H91_21G041400</name>
</gene>
<dbReference type="EMBL" id="CM055112">
    <property type="protein sequence ID" value="KAJ7517832.1"/>
    <property type="molecule type" value="Genomic_DNA"/>
</dbReference>
<name>A0ACC2AL43_DIPCM</name>
<reference evidence="2" key="1">
    <citation type="journal article" date="2024" name="Proc. Natl. Acad. Sci. U.S.A.">
        <title>Extraordinary preservation of gene collinearity over three hundred million years revealed in homosporous lycophytes.</title>
        <authorList>
            <person name="Li C."/>
            <person name="Wickell D."/>
            <person name="Kuo L.Y."/>
            <person name="Chen X."/>
            <person name="Nie B."/>
            <person name="Liao X."/>
            <person name="Peng D."/>
            <person name="Ji J."/>
            <person name="Jenkins J."/>
            <person name="Williams M."/>
            <person name="Shu S."/>
            <person name="Plott C."/>
            <person name="Barry K."/>
            <person name="Rajasekar S."/>
            <person name="Grimwood J."/>
            <person name="Han X."/>
            <person name="Sun S."/>
            <person name="Hou Z."/>
            <person name="He W."/>
            <person name="Dai G."/>
            <person name="Sun C."/>
            <person name="Schmutz J."/>
            <person name="Leebens-Mack J.H."/>
            <person name="Li F.W."/>
            <person name="Wang L."/>
        </authorList>
    </citation>
    <scope>NUCLEOTIDE SEQUENCE [LARGE SCALE GENOMIC DNA]</scope>
    <source>
        <strain evidence="2">cv. PW_Plant_1</strain>
    </source>
</reference>
<sequence length="169" mass="19242">MRTANIGVVAALFSLSLLSRYSSCFQAISCLVLFACCCFFYAYCFLFFAFCFFSSILPCLLSFKKSQSVFFFNKEGLWSRFSSHPQGHTRGLMQSPITFLEGGASKILNSHIFSSFSSSFCLFSIHFLPSHVPVKRQIKAHQRFMDESFAQRFICLLPTREQLLELPGI</sequence>
<evidence type="ECO:0000313" key="1">
    <source>
        <dbReference type="EMBL" id="KAJ7517832.1"/>
    </source>
</evidence>
<comment type="caution">
    <text evidence="1">The sequence shown here is derived from an EMBL/GenBank/DDBJ whole genome shotgun (WGS) entry which is preliminary data.</text>
</comment>
<organism evidence="1 2">
    <name type="scientific">Diphasiastrum complanatum</name>
    <name type="common">Issler's clubmoss</name>
    <name type="synonym">Lycopodium complanatum</name>
    <dbReference type="NCBI Taxonomy" id="34168"/>
    <lineage>
        <taxon>Eukaryota</taxon>
        <taxon>Viridiplantae</taxon>
        <taxon>Streptophyta</taxon>
        <taxon>Embryophyta</taxon>
        <taxon>Tracheophyta</taxon>
        <taxon>Lycopodiopsida</taxon>
        <taxon>Lycopodiales</taxon>
        <taxon>Lycopodiaceae</taxon>
        <taxon>Lycopodioideae</taxon>
        <taxon>Diphasiastrum</taxon>
    </lineage>
</organism>
<accession>A0ACC2AL43</accession>
<keyword evidence="2" id="KW-1185">Reference proteome</keyword>
<dbReference type="Proteomes" id="UP001162992">
    <property type="component" value="Chromosome 21"/>
</dbReference>
<proteinExistence type="predicted"/>
<protein>
    <submittedName>
        <fullName evidence="1">Uncharacterized protein</fullName>
    </submittedName>
</protein>